<dbReference type="EMBL" id="GBXM01014257">
    <property type="protein sequence ID" value="JAH94320.1"/>
    <property type="molecule type" value="Transcribed_RNA"/>
</dbReference>
<reference evidence="1" key="2">
    <citation type="journal article" date="2015" name="Fish Shellfish Immunol.">
        <title>Early steps in the European eel (Anguilla anguilla)-Vibrio vulnificus interaction in the gills: Role of the RtxA13 toxin.</title>
        <authorList>
            <person name="Callol A."/>
            <person name="Pajuelo D."/>
            <person name="Ebbesson L."/>
            <person name="Teles M."/>
            <person name="MacKenzie S."/>
            <person name="Amaro C."/>
        </authorList>
    </citation>
    <scope>NUCLEOTIDE SEQUENCE</scope>
</reference>
<reference evidence="1" key="1">
    <citation type="submission" date="2014-11" db="EMBL/GenBank/DDBJ databases">
        <authorList>
            <person name="Amaro Gonzalez C."/>
        </authorList>
    </citation>
    <scope>NUCLEOTIDE SEQUENCE</scope>
</reference>
<evidence type="ECO:0000313" key="1">
    <source>
        <dbReference type="EMBL" id="JAH94320.1"/>
    </source>
</evidence>
<proteinExistence type="predicted"/>
<accession>A0A0E9WXL8</accession>
<name>A0A0E9WXL8_ANGAN</name>
<sequence>MLANLKVTHQLQYLVGSFWPNKYSFASLASDTIHIKIEVHLAHQLAVQLPVWLFTKRSSFDLLL</sequence>
<dbReference type="AlphaFoldDB" id="A0A0E9WXL8"/>
<organism evidence="1">
    <name type="scientific">Anguilla anguilla</name>
    <name type="common">European freshwater eel</name>
    <name type="synonym">Muraena anguilla</name>
    <dbReference type="NCBI Taxonomy" id="7936"/>
    <lineage>
        <taxon>Eukaryota</taxon>
        <taxon>Metazoa</taxon>
        <taxon>Chordata</taxon>
        <taxon>Craniata</taxon>
        <taxon>Vertebrata</taxon>
        <taxon>Euteleostomi</taxon>
        <taxon>Actinopterygii</taxon>
        <taxon>Neopterygii</taxon>
        <taxon>Teleostei</taxon>
        <taxon>Anguilliformes</taxon>
        <taxon>Anguillidae</taxon>
        <taxon>Anguilla</taxon>
    </lineage>
</organism>
<protein>
    <submittedName>
        <fullName evidence="1">Uncharacterized protein</fullName>
    </submittedName>
</protein>